<evidence type="ECO:0000256" key="6">
    <source>
        <dbReference type="ARBA" id="ARBA00023284"/>
    </source>
</evidence>
<evidence type="ECO:0000259" key="8">
    <source>
        <dbReference type="Pfam" id="PF00578"/>
    </source>
</evidence>
<protein>
    <recommendedName>
        <fullName evidence="7">Bacterioferritin comigratory protein</fullName>
    </recommendedName>
</protein>
<dbReference type="SUPFAM" id="SSF52833">
    <property type="entry name" value="Thioredoxin-like"/>
    <property type="match status" value="1"/>
</dbReference>
<dbReference type="InterPro" id="IPR036249">
    <property type="entry name" value="Thioredoxin-like_sf"/>
</dbReference>
<comment type="function">
    <text evidence="1">Thiol-specific peroxidase that catalyzes the reduction of hydrogen peroxide and organic hydroperoxides to water and alcohols, respectively. Plays a role in cell protection against oxidative stress by detoxifying peroxides and as sensor of hydrogen peroxide-mediated signaling events.</text>
</comment>
<name>A0A101JC95_9ACTN</name>
<evidence type="ECO:0000256" key="5">
    <source>
        <dbReference type="ARBA" id="ARBA00023157"/>
    </source>
</evidence>
<keyword evidence="5" id="KW-1015">Disulfide bond</keyword>
<keyword evidence="4" id="KW-0560">Oxidoreductase</keyword>
<keyword evidence="6" id="KW-0676">Redox-active center</keyword>
<dbReference type="InterPro" id="IPR000866">
    <property type="entry name" value="AhpC/TSA"/>
</dbReference>
<reference evidence="9 10" key="1">
    <citation type="submission" date="2015-10" db="EMBL/GenBank/DDBJ databases">
        <authorList>
            <person name="Gilbert D.G."/>
        </authorList>
    </citation>
    <scope>NUCLEOTIDE SEQUENCE [LARGE SCALE GENOMIC DNA]</scope>
    <source>
        <strain evidence="9 10">NRRL B-16712</strain>
    </source>
</reference>
<dbReference type="Gene3D" id="3.40.30.10">
    <property type="entry name" value="Glutaredoxin"/>
    <property type="match status" value="1"/>
</dbReference>
<dbReference type="GO" id="GO:0045454">
    <property type="term" value="P:cell redox homeostasis"/>
    <property type="evidence" value="ECO:0007669"/>
    <property type="project" value="TreeGrafter"/>
</dbReference>
<evidence type="ECO:0000256" key="1">
    <source>
        <dbReference type="ARBA" id="ARBA00003330"/>
    </source>
</evidence>
<evidence type="ECO:0000313" key="10">
    <source>
        <dbReference type="Proteomes" id="UP000053244"/>
    </source>
</evidence>
<dbReference type="Proteomes" id="UP000053244">
    <property type="component" value="Unassembled WGS sequence"/>
</dbReference>
<dbReference type="Pfam" id="PF00578">
    <property type="entry name" value="AhpC-TSA"/>
    <property type="match status" value="1"/>
</dbReference>
<evidence type="ECO:0000256" key="4">
    <source>
        <dbReference type="ARBA" id="ARBA00023002"/>
    </source>
</evidence>
<dbReference type="GO" id="GO:0005737">
    <property type="term" value="C:cytoplasm"/>
    <property type="evidence" value="ECO:0007669"/>
    <property type="project" value="TreeGrafter"/>
</dbReference>
<evidence type="ECO:0000256" key="3">
    <source>
        <dbReference type="ARBA" id="ARBA00022862"/>
    </source>
</evidence>
<evidence type="ECO:0000313" key="9">
    <source>
        <dbReference type="EMBL" id="KUL24140.1"/>
    </source>
</evidence>
<keyword evidence="10" id="KW-1185">Reference proteome</keyword>
<dbReference type="EMBL" id="LLZH01000324">
    <property type="protein sequence ID" value="KUL24140.1"/>
    <property type="molecule type" value="Genomic_DNA"/>
</dbReference>
<organism evidence="9 10">
    <name type="scientific">Actinoplanes awajinensis subsp. mycoplanecinus</name>
    <dbReference type="NCBI Taxonomy" id="135947"/>
    <lineage>
        <taxon>Bacteria</taxon>
        <taxon>Bacillati</taxon>
        <taxon>Actinomycetota</taxon>
        <taxon>Actinomycetes</taxon>
        <taxon>Micromonosporales</taxon>
        <taxon>Micromonosporaceae</taxon>
        <taxon>Actinoplanes</taxon>
    </lineage>
</organism>
<dbReference type="PANTHER" id="PTHR42801:SF7">
    <property type="entry name" value="SLL1159 PROTEIN"/>
    <property type="match status" value="1"/>
</dbReference>
<proteinExistence type="predicted"/>
<evidence type="ECO:0000256" key="7">
    <source>
        <dbReference type="ARBA" id="ARBA00041373"/>
    </source>
</evidence>
<evidence type="ECO:0000256" key="2">
    <source>
        <dbReference type="ARBA" id="ARBA00022559"/>
    </source>
</evidence>
<dbReference type="AlphaFoldDB" id="A0A101JC95"/>
<keyword evidence="2" id="KW-0575">Peroxidase</keyword>
<feature type="domain" description="Alkyl hydroperoxide reductase subunit C/ Thiol specific antioxidant" evidence="8">
    <location>
        <begin position="26"/>
        <end position="160"/>
    </location>
</feature>
<comment type="caution">
    <text evidence="9">The sequence shown here is derived from an EMBL/GenBank/DDBJ whole genome shotgun (WGS) entry which is preliminary data.</text>
</comment>
<gene>
    <name evidence="9" type="ORF">ADL15_44385</name>
</gene>
<dbReference type="GO" id="GO:0008379">
    <property type="term" value="F:thioredoxin peroxidase activity"/>
    <property type="evidence" value="ECO:0007669"/>
    <property type="project" value="TreeGrafter"/>
</dbReference>
<dbReference type="PANTHER" id="PTHR42801">
    <property type="entry name" value="THIOREDOXIN-DEPENDENT PEROXIDE REDUCTASE"/>
    <property type="match status" value="1"/>
</dbReference>
<sequence length="184" mass="20192">MRQSAEDRTFRRQFESSAIWNRMVAVGDRLPDVPLLEVDLGPVHLNRMRQTGPVVLVFVRHAGSTACDDLLRSYRDSLAPSLLELGAHLVAVSPQAPDRLEAVKRRHDLDFFVTSDPRHVLIDAFNIGFSSPDAKRVLGTGRAVLPFAAVVVADRSGLIRLADVHADWSTGTAPDRILDAVHGA</sequence>
<accession>A0A101JC95</accession>
<keyword evidence="3" id="KW-0049">Antioxidant</keyword>
<dbReference type="InterPro" id="IPR050924">
    <property type="entry name" value="Peroxiredoxin_BCP/PrxQ"/>
</dbReference>
<dbReference type="GO" id="GO:0034599">
    <property type="term" value="P:cellular response to oxidative stress"/>
    <property type="evidence" value="ECO:0007669"/>
    <property type="project" value="TreeGrafter"/>
</dbReference>